<evidence type="ECO:0000256" key="6">
    <source>
        <dbReference type="SAM" id="Phobius"/>
    </source>
</evidence>
<keyword evidence="9" id="KW-1185">Reference proteome</keyword>
<feature type="transmembrane region" description="Helical" evidence="6">
    <location>
        <begin position="82"/>
        <end position="102"/>
    </location>
</feature>
<dbReference type="AlphaFoldDB" id="A0A021VW24"/>
<comment type="subcellular location">
    <subcellularLocation>
        <location evidence="1">Cell membrane</location>
        <topology evidence="1">Multi-pass membrane protein</topology>
    </subcellularLocation>
</comment>
<reference evidence="8 9" key="1">
    <citation type="submission" date="2014-01" db="EMBL/GenBank/DDBJ databases">
        <title>Actinotalea ferrariae CF5-4.</title>
        <authorList>
            <person name="Chen F."/>
            <person name="Li Y."/>
            <person name="Wang G."/>
        </authorList>
    </citation>
    <scope>NUCLEOTIDE SEQUENCE [LARGE SCALE GENOMIC DNA]</scope>
    <source>
        <strain evidence="8 9">CF5-4</strain>
    </source>
</reference>
<dbReference type="EMBL" id="AXCW01000109">
    <property type="protein sequence ID" value="EYR63287.1"/>
    <property type="molecule type" value="Genomic_DNA"/>
</dbReference>
<dbReference type="RefSeq" id="WP_052022919.1">
    <property type="nucleotide sequence ID" value="NZ_AXCW01000109.1"/>
</dbReference>
<dbReference type="PANTHER" id="PTHR36115">
    <property type="entry name" value="PROLINE-RICH ANTIGEN HOMOLOG-RELATED"/>
    <property type="match status" value="1"/>
</dbReference>
<dbReference type="OrthoDB" id="9793824at2"/>
<dbReference type="Pfam" id="PF06271">
    <property type="entry name" value="RDD"/>
    <property type="match status" value="1"/>
</dbReference>
<keyword evidence="5 6" id="KW-0472">Membrane</keyword>
<name>A0A021VW24_9CELL</name>
<evidence type="ECO:0000256" key="3">
    <source>
        <dbReference type="ARBA" id="ARBA00022692"/>
    </source>
</evidence>
<comment type="caution">
    <text evidence="8">The sequence shown here is derived from an EMBL/GenBank/DDBJ whole genome shotgun (WGS) entry which is preliminary data.</text>
</comment>
<sequence length="175" mass="18679">MTSAPPPFPTTSPYPAPAAAADPGTRRGVLASWLQRVGAYLVDVLAALAPWLVAGPFAYLTADRGVDIFGEPSIMTTPAGDWAVLAALAVQVVLWVANRWVLQGRTGRSVGKRVLGLRLADQRTGVVPGAGRTIGRELAHVLDWPGSLGFLWPLWDPLTQTFADKVSSTVVVRER</sequence>
<keyword evidence="3 6" id="KW-0812">Transmembrane</keyword>
<accession>A0A021VW24</accession>
<gene>
    <name evidence="8" type="ORF">N866_01700</name>
</gene>
<evidence type="ECO:0000313" key="9">
    <source>
        <dbReference type="Proteomes" id="UP000019753"/>
    </source>
</evidence>
<dbReference type="Proteomes" id="UP000019753">
    <property type="component" value="Unassembled WGS sequence"/>
</dbReference>
<keyword evidence="4 6" id="KW-1133">Transmembrane helix</keyword>
<protein>
    <recommendedName>
        <fullName evidence="7">RDD domain-containing protein</fullName>
    </recommendedName>
</protein>
<dbReference type="InterPro" id="IPR010432">
    <property type="entry name" value="RDD"/>
</dbReference>
<organism evidence="8 9">
    <name type="scientific">Actinotalea ferrariae CF5-4</name>
    <dbReference type="NCBI Taxonomy" id="948458"/>
    <lineage>
        <taxon>Bacteria</taxon>
        <taxon>Bacillati</taxon>
        <taxon>Actinomycetota</taxon>
        <taxon>Actinomycetes</taxon>
        <taxon>Micrococcales</taxon>
        <taxon>Cellulomonadaceae</taxon>
        <taxon>Actinotalea</taxon>
    </lineage>
</organism>
<keyword evidence="2" id="KW-1003">Cell membrane</keyword>
<dbReference type="PANTHER" id="PTHR36115:SF6">
    <property type="entry name" value="PROLINE-RICH ANTIGEN HOMOLOG"/>
    <property type="match status" value="1"/>
</dbReference>
<feature type="transmembrane region" description="Helical" evidence="6">
    <location>
        <begin position="37"/>
        <end position="62"/>
    </location>
</feature>
<proteinExistence type="predicted"/>
<dbReference type="GO" id="GO:0005886">
    <property type="term" value="C:plasma membrane"/>
    <property type="evidence" value="ECO:0007669"/>
    <property type="project" value="UniProtKB-SubCell"/>
</dbReference>
<evidence type="ECO:0000256" key="4">
    <source>
        <dbReference type="ARBA" id="ARBA00022989"/>
    </source>
</evidence>
<dbReference type="InterPro" id="IPR051791">
    <property type="entry name" value="Pra-immunoreactive"/>
</dbReference>
<evidence type="ECO:0000256" key="5">
    <source>
        <dbReference type="ARBA" id="ARBA00023136"/>
    </source>
</evidence>
<feature type="domain" description="RDD" evidence="7">
    <location>
        <begin position="30"/>
        <end position="167"/>
    </location>
</feature>
<evidence type="ECO:0000259" key="7">
    <source>
        <dbReference type="Pfam" id="PF06271"/>
    </source>
</evidence>
<evidence type="ECO:0000313" key="8">
    <source>
        <dbReference type="EMBL" id="EYR63287.1"/>
    </source>
</evidence>
<evidence type="ECO:0000256" key="2">
    <source>
        <dbReference type="ARBA" id="ARBA00022475"/>
    </source>
</evidence>
<evidence type="ECO:0000256" key="1">
    <source>
        <dbReference type="ARBA" id="ARBA00004651"/>
    </source>
</evidence>